<protein>
    <submittedName>
        <fullName evidence="2">Uncharacterized protein</fullName>
    </submittedName>
</protein>
<sequence>MCPSPGESLNIHSGAKVVDLIAGTPASSGKVLELDSYPRGKLGGEGDLEIGIPEFEELRPPSGEEKEVAFKKWLSSPLMEDFTESPGTSRKSKRWSNTATHPLPSRKRRTFHLTEVKVNVHYAYT</sequence>
<name>A0A6A6K089_HEVBR</name>
<organism evidence="2 3">
    <name type="scientific">Hevea brasiliensis</name>
    <name type="common">Para rubber tree</name>
    <name type="synonym">Siphonia brasiliensis</name>
    <dbReference type="NCBI Taxonomy" id="3981"/>
    <lineage>
        <taxon>Eukaryota</taxon>
        <taxon>Viridiplantae</taxon>
        <taxon>Streptophyta</taxon>
        <taxon>Embryophyta</taxon>
        <taxon>Tracheophyta</taxon>
        <taxon>Spermatophyta</taxon>
        <taxon>Magnoliopsida</taxon>
        <taxon>eudicotyledons</taxon>
        <taxon>Gunneridae</taxon>
        <taxon>Pentapetalae</taxon>
        <taxon>rosids</taxon>
        <taxon>fabids</taxon>
        <taxon>Malpighiales</taxon>
        <taxon>Euphorbiaceae</taxon>
        <taxon>Crotonoideae</taxon>
        <taxon>Micrandreae</taxon>
        <taxon>Hevea</taxon>
    </lineage>
</organism>
<feature type="region of interest" description="Disordered" evidence="1">
    <location>
        <begin position="80"/>
        <end position="108"/>
    </location>
</feature>
<comment type="caution">
    <text evidence="2">The sequence shown here is derived from an EMBL/GenBank/DDBJ whole genome shotgun (WGS) entry which is preliminary data.</text>
</comment>
<feature type="compositionally biased region" description="Polar residues" evidence="1">
    <location>
        <begin position="85"/>
        <end position="100"/>
    </location>
</feature>
<keyword evidence="3" id="KW-1185">Reference proteome</keyword>
<proteinExistence type="predicted"/>
<evidence type="ECO:0000313" key="3">
    <source>
        <dbReference type="Proteomes" id="UP000467840"/>
    </source>
</evidence>
<gene>
    <name evidence="2" type="ORF">GH714_043957</name>
</gene>
<dbReference type="EMBL" id="JAAGAX010000499">
    <property type="protein sequence ID" value="KAF2282230.1"/>
    <property type="molecule type" value="Genomic_DNA"/>
</dbReference>
<evidence type="ECO:0000256" key="1">
    <source>
        <dbReference type="SAM" id="MobiDB-lite"/>
    </source>
</evidence>
<evidence type="ECO:0000313" key="2">
    <source>
        <dbReference type="EMBL" id="KAF2282230.1"/>
    </source>
</evidence>
<dbReference type="Proteomes" id="UP000467840">
    <property type="component" value="Unassembled WGS sequence"/>
</dbReference>
<reference evidence="2 3" key="1">
    <citation type="journal article" date="2020" name="Mol. Plant">
        <title>The Chromosome-Based Rubber Tree Genome Provides New Insights into Spurge Genome Evolution and Rubber Biosynthesis.</title>
        <authorList>
            <person name="Liu J."/>
            <person name="Shi C."/>
            <person name="Shi C.C."/>
            <person name="Li W."/>
            <person name="Zhang Q.J."/>
            <person name="Zhang Y."/>
            <person name="Li K."/>
            <person name="Lu H.F."/>
            <person name="Shi C."/>
            <person name="Zhu S.T."/>
            <person name="Xiao Z.Y."/>
            <person name="Nan H."/>
            <person name="Yue Y."/>
            <person name="Zhu X.G."/>
            <person name="Wu Y."/>
            <person name="Hong X.N."/>
            <person name="Fan G.Y."/>
            <person name="Tong Y."/>
            <person name="Zhang D."/>
            <person name="Mao C.L."/>
            <person name="Liu Y.L."/>
            <person name="Hao S.J."/>
            <person name="Liu W.Q."/>
            <person name="Lv M.Q."/>
            <person name="Zhang H.B."/>
            <person name="Liu Y."/>
            <person name="Hu-Tang G.R."/>
            <person name="Wang J.P."/>
            <person name="Wang J.H."/>
            <person name="Sun Y.H."/>
            <person name="Ni S.B."/>
            <person name="Chen W.B."/>
            <person name="Zhang X.C."/>
            <person name="Jiao Y.N."/>
            <person name="Eichler E.E."/>
            <person name="Li G.H."/>
            <person name="Liu X."/>
            <person name="Gao L.Z."/>
        </authorList>
    </citation>
    <scope>NUCLEOTIDE SEQUENCE [LARGE SCALE GENOMIC DNA]</scope>
    <source>
        <strain evidence="3">cv. GT1</strain>
        <tissue evidence="2">Leaf</tissue>
    </source>
</reference>
<dbReference type="AlphaFoldDB" id="A0A6A6K089"/>
<accession>A0A6A6K089</accession>